<feature type="compositionally biased region" description="Basic and acidic residues" evidence="1">
    <location>
        <begin position="145"/>
        <end position="156"/>
    </location>
</feature>
<sequence>MEKFKAEGERDAVKESMEDMAEVIVRLVGMLGRCSVIMGDAAGTLKKDGADGPDTVVVKKTSEMLQSVKQTNDATFKSLLGHSTESYALADTSALNVAVDHFQLYNTSFMKRSSSGPAVLEAANKEKRASRRLSAYGTMPSSPRRTGEVSDKERKGLKVSKNVQWRDEAGGDLVEEQTQRQPQPKVMLSVIPASPSIADTSSTSKPTPSSDDSLSSLPRPSSAMGSESDWEDENEKTDDSFNSSFLPSLPSSREAQSSLSASTSSRPLGIKRPRPSRLDPTFLKSRTKHPGLESLAEDDESGSVLERRSNPLSNMDMNTAEEMDPLHVPKGRHRNDPYGSPTRRAPSSPSKNHLSSSVLGSKRSGAASERRRSNIGVLRLDKPRRRSSLMPGGLDHSYASGSNESISAGPTKSTGARRVLLASPGKRKRPSLTRLALTSTMKKDFGYRFCLIFDCASWWRS</sequence>
<proteinExistence type="predicted"/>
<protein>
    <submittedName>
        <fullName evidence="2">Uncharacterized protein</fullName>
    </submittedName>
</protein>
<organism evidence="2 3">
    <name type="scientific">Leucocoprinus birnbaumii</name>
    <dbReference type="NCBI Taxonomy" id="56174"/>
    <lineage>
        <taxon>Eukaryota</taxon>
        <taxon>Fungi</taxon>
        <taxon>Dikarya</taxon>
        <taxon>Basidiomycota</taxon>
        <taxon>Agaricomycotina</taxon>
        <taxon>Agaricomycetes</taxon>
        <taxon>Agaricomycetidae</taxon>
        <taxon>Agaricales</taxon>
        <taxon>Agaricineae</taxon>
        <taxon>Agaricaceae</taxon>
        <taxon>Leucocoprinus</taxon>
    </lineage>
</organism>
<feature type="compositionally biased region" description="Polar residues" evidence="1">
    <location>
        <begin position="399"/>
        <end position="414"/>
    </location>
</feature>
<feature type="compositionally biased region" description="Low complexity" evidence="1">
    <location>
        <begin position="347"/>
        <end position="357"/>
    </location>
</feature>
<comment type="caution">
    <text evidence="2">The sequence shown here is derived from an EMBL/GenBank/DDBJ whole genome shotgun (WGS) entry which is preliminary data.</text>
</comment>
<accession>A0AAD5VXG1</accession>
<evidence type="ECO:0000256" key="1">
    <source>
        <dbReference type="SAM" id="MobiDB-lite"/>
    </source>
</evidence>
<dbReference type="AlphaFoldDB" id="A0AAD5VXG1"/>
<dbReference type="Proteomes" id="UP001213000">
    <property type="component" value="Unassembled WGS sequence"/>
</dbReference>
<feature type="compositionally biased region" description="Low complexity" evidence="1">
    <location>
        <begin position="240"/>
        <end position="268"/>
    </location>
</feature>
<name>A0AAD5VXG1_9AGAR</name>
<keyword evidence="3" id="KW-1185">Reference proteome</keyword>
<reference evidence="2" key="1">
    <citation type="submission" date="2022-07" db="EMBL/GenBank/DDBJ databases">
        <title>Genome Sequence of Leucocoprinus birnbaumii.</title>
        <authorList>
            <person name="Buettner E."/>
        </authorList>
    </citation>
    <scope>NUCLEOTIDE SEQUENCE</scope>
    <source>
        <strain evidence="2">VT141</strain>
    </source>
</reference>
<gene>
    <name evidence="2" type="ORF">NP233_g2958</name>
</gene>
<feature type="compositionally biased region" description="Low complexity" evidence="1">
    <location>
        <begin position="199"/>
        <end position="222"/>
    </location>
</feature>
<evidence type="ECO:0000313" key="2">
    <source>
        <dbReference type="EMBL" id="KAJ3572646.1"/>
    </source>
</evidence>
<evidence type="ECO:0000313" key="3">
    <source>
        <dbReference type="Proteomes" id="UP001213000"/>
    </source>
</evidence>
<dbReference type="EMBL" id="JANIEX010000134">
    <property type="protein sequence ID" value="KAJ3572646.1"/>
    <property type="molecule type" value="Genomic_DNA"/>
</dbReference>
<feature type="region of interest" description="Disordered" evidence="1">
    <location>
        <begin position="125"/>
        <end position="417"/>
    </location>
</feature>